<dbReference type="PANTHER" id="PTHR47976:SF2">
    <property type="entry name" value="RECEPTOR-LIKE SERINE_THREONINE-PROTEIN KINASE"/>
    <property type="match status" value="1"/>
</dbReference>
<dbReference type="AlphaFoldDB" id="A0AAW0LTE2"/>
<dbReference type="InterPro" id="IPR051343">
    <property type="entry name" value="G-type_lectin_kinases/EP1-like"/>
</dbReference>
<dbReference type="Pfam" id="PF01453">
    <property type="entry name" value="B_lectin"/>
    <property type="match status" value="1"/>
</dbReference>
<comment type="caution">
    <text evidence="5">The sequence shown here is derived from an EMBL/GenBank/DDBJ whole genome shotgun (WGS) entry which is preliminary data.</text>
</comment>
<dbReference type="Gene3D" id="2.90.10.10">
    <property type="entry name" value="Bulb-type lectin domain"/>
    <property type="match status" value="1"/>
</dbReference>
<proteinExistence type="predicted"/>
<evidence type="ECO:0000256" key="3">
    <source>
        <dbReference type="ARBA" id="ARBA00023180"/>
    </source>
</evidence>
<dbReference type="SUPFAM" id="SSF51110">
    <property type="entry name" value="alpha-D-mannose-specific plant lectins"/>
    <property type="match status" value="1"/>
</dbReference>
<dbReference type="Proteomes" id="UP000237347">
    <property type="component" value="Unassembled WGS sequence"/>
</dbReference>
<accession>A0AAW0LTE2</accession>
<dbReference type="InterPro" id="IPR001480">
    <property type="entry name" value="Bulb-type_lectin_dom"/>
</dbReference>
<keyword evidence="6" id="KW-1185">Reference proteome</keyword>
<feature type="domain" description="Bulb-type lectin" evidence="4">
    <location>
        <begin position="81"/>
        <end position="155"/>
    </location>
</feature>
<evidence type="ECO:0000313" key="5">
    <source>
        <dbReference type="EMBL" id="KAK7854144.1"/>
    </source>
</evidence>
<keyword evidence="1" id="KW-0732">Signal</keyword>
<dbReference type="EMBL" id="PKMF04000058">
    <property type="protein sequence ID" value="KAK7854144.1"/>
    <property type="molecule type" value="Genomic_DNA"/>
</dbReference>
<organism evidence="5 6">
    <name type="scientific">Quercus suber</name>
    <name type="common">Cork oak</name>
    <dbReference type="NCBI Taxonomy" id="58331"/>
    <lineage>
        <taxon>Eukaryota</taxon>
        <taxon>Viridiplantae</taxon>
        <taxon>Streptophyta</taxon>
        <taxon>Embryophyta</taxon>
        <taxon>Tracheophyta</taxon>
        <taxon>Spermatophyta</taxon>
        <taxon>Magnoliopsida</taxon>
        <taxon>eudicotyledons</taxon>
        <taxon>Gunneridae</taxon>
        <taxon>Pentapetalae</taxon>
        <taxon>rosids</taxon>
        <taxon>fabids</taxon>
        <taxon>Fagales</taxon>
        <taxon>Fagaceae</taxon>
        <taxon>Quercus</taxon>
    </lineage>
</organism>
<name>A0AAW0LTE2_QUESU</name>
<evidence type="ECO:0000259" key="4">
    <source>
        <dbReference type="Pfam" id="PF01453"/>
    </source>
</evidence>
<keyword evidence="2" id="KW-1015">Disulfide bond</keyword>
<dbReference type="PANTHER" id="PTHR47976">
    <property type="entry name" value="G-TYPE LECTIN S-RECEPTOR-LIKE SERINE/THREONINE-PROTEIN KINASE SD2-5"/>
    <property type="match status" value="1"/>
</dbReference>
<keyword evidence="3" id="KW-0325">Glycoprotein</keyword>
<evidence type="ECO:0000256" key="1">
    <source>
        <dbReference type="ARBA" id="ARBA00022729"/>
    </source>
</evidence>
<evidence type="ECO:0000313" key="6">
    <source>
        <dbReference type="Proteomes" id="UP000237347"/>
    </source>
</evidence>
<sequence length="202" mass="22925">MTEQLTRKAILQWLLQLGLAHFCLLLLLLLLLPLLPTVFTYTKDDCNILLKSPAIVTDQGINPLFMSRSGEFAFGFRATQGSELKLSSKNEFVLNDPQGKELWKAPRNGSKSSCAAILDNGNLLTLDEQYNSIWESIKEPTNTILPGQILYMKTTLRSRESEANYSDGRFKLSLQRVAIWHFLICCLKTMREFILPQHCNGD</sequence>
<gene>
    <name evidence="5" type="primary">RLK1_10</name>
    <name evidence="5" type="ORF">CFP56_033470</name>
</gene>
<protein>
    <submittedName>
        <fullName evidence="5">G-type lectin s-receptor-like serine/threonine-protein kinase rlk1</fullName>
    </submittedName>
</protein>
<evidence type="ECO:0000256" key="2">
    <source>
        <dbReference type="ARBA" id="ARBA00023157"/>
    </source>
</evidence>
<reference evidence="5 6" key="1">
    <citation type="journal article" date="2018" name="Sci. Data">
        <title>The draft genome sequence of cork oak.</title>
        <authorList>
            <person name="Ramos A.M."/>
            <person name="Usie A."/>
            <person name="Barbosa P."/>
            <person name="Barros P.M."/>
            <person name="Capote T."/>
            <person name="Chaves I."/>
            <person name="Simoes F."/>
            <person name="Abreu I."/>
            <person name="Carrasquinho I."/>
            <person name="Faro C."/>
            <person name="Guimaraes J.B."/>
            <person name="Mendonca D."/>
            <person name="Nobrega F."/>
            <person name="Rodrigues L."/>
            <person name="Saibo N.J.M."/>
            <person name="Varela M.C."/>
            <person name="Egas C."/>
            <person name="Matos J."/>
            <person name="Miguel C.M."/>
            <person name="Oliveira M.M."/>
            <person name="Ricardo C.P."/>
            <person name="Goncalves S."/>
        </authorList>
    </citation>
    <scope>NUCLEOTIDE SEQUENCE [LARGE SCALE GENOMIC DNA]</scope>
    <source>
        <strain evidence="6">cv. HL8</strain>
    </source>
</reference>
<dbReference type="GO" id="GO:0016301">
    <property type="term" value="F:kinase activity"/>
    <property type="evidence" value="ECO:0007669"/>
    <property type="project" value="UniProtKB-KW"/>
</dbReference>
<dbReference type="InterPro" id="IPR036426">
    <property type="entry name" value="Bulb-type_lectin_dom_sf"/>
</dbReference>